<reference evidence="1 2" key="1">
    <citation type="submission" date="2023-05" db="EMBL/GenBank/DDBJ databases">
        <title>Streptantibioticus silvisoli sp. nov., acidotolerant actinomycetes 1 from pine litter.</title>
        <authorList>
            <person name="Swiecimska M."/>
            <person name="Golinska P."/>
            <person name="Sangal V."/>
            <person name="Wachnowicz B."/>
            <person name="Goodfellow M."/>
        </authorList>
    </citation>
    <scope>NUCLEOTIDE SEQUENCE [LARGE SCALE GENOMIC DNA]</scope>
    <source>
        <strain evidence="1 2">SL54</strain>
    </source>
</reference>
<evidence type="ECO:0000313" key="1">
    <source>
        <dbReference type="EMBL" id="MDI5961226.1"/>
    </source>
</evidence>
<comment type="caution">
    <text evidence="1">The sequence shown here is derived from an EMBL/GenBank/DDBJ whole genome shotgun (WGS) entry which is preliminary data.</text>
</comment>
<organism evidence="1 2">
    <name type="scientific">Streptantibioticus silvisoli</name>
    <dbReference type="NCBI Taxonomy" id="2705255"/>
    <lineage>
        <taxon>Bacteria</taxon>
        <taxon>Bacillati</taxon>
        <taxon>Actinomycetota</taxon>
        <taxon>Actinomycetes</taxon>
        <taxon>Kitasatosporales</taxon>
        <taxon>Streptomycetaceae</taxon>
        <taxon>Streptantibioticus</taxon>
    </lineage>
</organism>
<dbReference type="Pfam" id="PF10604">
    <property type="entry name" value="Polyketide_cyc2"/>
    <property type="match status" value="1"/>
</dbReference>
<gene>
    <name evidence="1" type="ORF">POF43_000540</name>
</gene>
<dbReference type="CDD" id="cd07812">
    <property type="entry name" value="SRPBCC"/>
    <property type="match status" value="1"/>
</dbReference>
<accession>A0ABT6VRX9</accession>
<dbReference type="Proteomes" id="UP001156398">
    <property type="component" value="Unassembled WGS sequence"/>
</dbReference>
<protein>
    <submittedName>
        <fullName evidence="1">SRPBCC family protein</fullName>
    </submittedName>
</protein>
<dbReference type="Gene3D" id="3.30.530.20">
    <property type="match status" value="1"/>
</dbReference>
<proteinExistence type="predicted"/>
<dbReference type="SUPFAM" id="SSF55961">
    <property type="entry name" value="Bet v1-like"/>
    <property type="match status" value="1"/>
</dbReference>
<name>A0ABT6VRX9_9ACTN</name>
<evidence type="ECO:0000313" key="2">
    <source>
        <dbReference type="Proteomes" id="UP001156398"/>
    </source>
</evidence>
<dbReference type="InterPro" id="IPR023393">
    <property type="entry name" value="START-like_dom_sf"/>
</dbReference>
<dbReference type="RefSeq" id="WP_271323536.1">
    <property type="nucleotide sequence ID" value="NZ_JAAGKO020000001.1"/>
</dbReference>
<dbReference type="EMBL" id="JAAGKO020000001">
    <property type="protein sequence ID" value="MDI5961226.1"/>
    <property type="molecule type" value="Genomic_DNA"/>
</dbReference>
<keyword evidence="2" id="KW-1185">Reference proteome</keyword>
<sequence>MPTHNRPSPEPLTESIDIARSPESVYAVVSDVTRTGEWSPICQKCWWDDADERGAGAWFTGRNVIPERTWETRSQVETAEPGREFAWRVGPAEDPVARWGYLLEPIEGGTRLTETWKLLPGSTPFFTGRYGDDADDVIAERAEMARTGIAETLAAIKRITEAN</sequence>
<dbReference type="InterPro" id="IPR019587">
    <property type="entry name" value="Polyketide_cyclase/dehydratase"/>
</dbReference>